<proteinExistence type="predicted"/>
<gene>
    <name evidence="1" type="ORF">GXP70_12400</name>
</gene>
<organism evidence="1 2">
    <name type="scientific">Paenibacillus lycopersici</name>
    <dbReference type="NCBI Taxonomy" id="2704462"/>
    <lineage>
        <taxon>Bacteria</taxon>
        <taxon>Bacillati</taxon>
        <taxon>Bacillota</taxon>
        <taxon>Bacilli</taxon>
        <taxon>Bacillales</taxon>
        <taxon>Paenibacillaceae</taxon>
        <taxon>Paenibacillus</taxon>
    </lineage>
</organism>
<keyword evidence="2" id="KW-1185">Reference proteome</keyword>
<dbReference type="EMBL" id="CP048209">
    <property type="protein sequence ID" value="QHT60661.1"/>
    <property type="molecule type" value="Genomic_DNA"/>
</dbReference>
<accession>A0A6C0FYW3</accession>
<evidence type="ECO:0000313" key="1">
    <source>
        <dbReference type="EMBL" id="QHT60661.1"/>
    </source>
</evidence>
<evidence type="ECO:0000313" key="2">
    <source>
        <dbReference type="Proteomes" id="UP000476064"/>
    </source>
</evidence>
<dbReference type="Proteomes" id="UP000476064">
    <property type="component" value="Chromosome"/>
</dbReference>
<name>A0A6C0FYW3_9BACL</name>
<reference evidence="1 2" key="1">
    <citation type="submission" date="2020-01" db="EMBL/GenBank/DDBJ databases">
        <title>Paenibacillus sp. nov., isolated from tomato rhizosphere.</title>
        <authorList>
            <person name="Weon H.-Y."/>
            <person name="Lee S.A."/>
        </authorList>
    </citation>
    <scope>NUCLEOTIDE SEQUENCE [LARGE SCALE GENOMIC DNA]</scope>
    <source>
        <strain evidence="1 2">12200R-189</strain>
    </source>
</reference>
<dbReference type="AlphaFoldDB" id="A0A6C0FYW3"/>
<dbReference type="RefSeq" id="WP_162357049.1">
    <property type="nucleotide sequence ID" value="NZ_CP048209.1"/>
</dbReference>
<protein>
    <submittedName>
        <fullName evidence="1">Uncharacterized protein</fullName>
    </submittedName>
</protein>
<dbReference type="KEGG" id="plyc:GXP70_12400"/>
<sequence>MIRPMLGVVPRFVWEERRFSDLQESINRFVCAGNRIPPEWVEEYNELLKRILKQRGTIGVEGDAARQHP</sequence>